<dbReference type="EMBL" id="BLYL01000006">
    <property type="protein sequence ID" value="GFO94323.1"/>
    <property type="molecule type" value="Genomic_DNA"/>
</dbReference>
<evidence type="ECO:0000313" key="1">
    <source>
        <dbReference type="EMBL" id="GFO94323.1"/>
    </source>
</evidence>
<evidence type="ECO:0000313" key="2">
    <source>
        <dbReference type="Proteomes" id="UP000660047"/>
    </source>
</evidence>
<sequence>MASECLHVNARLEELREIPLNTSSSQTGASSMTVVTLKIPLFRENDERTMSL</sequence>
<comment type="caution">
    <text evidence="1">The sequence shown here is derived from an EMBL/GenBank/DDBJ whole genome shotgun (WGS) entry which is preliminary data.</text>
</comment>
<dbReference type="Proteomes" id="UP000660047">
    <property type="component" value="Unassembled WGS sequence"/>
</dbReference>
<accession>A0AAI9NY44</accession>
<organism evidence="1 2">
    <name type="scientific">Coprococcus eutactus</name>
    <dbReference type="NCBI Taxonomy" id="33043"/>
    <lineage>
        <taxon>Bacteria</taxon>
        <taxon>Bacillati</taxon>
        <taxon>Bacillota</taxon>
        <taxon>Clostridia</taxon>
        <taxon>Lachnospirales</taxon>
        <taxon>Lachnospiraceae</taxon>
        <taxon>Coprococcus</taxon>
    </lineage>
</organism>
<name>A0AAI9NY44_9FIRM</name>
<proteinExistence type="predicted"/>
<dbReference type="AlphaFoldDB" id="A0AAI9NY44"/>
<reference evidence="1" key="1">
    <citation type="submission" date="2020-06" db="EMBL/GenBank/DDBJ databases">
        <title>Characterization of fructooligosaccharide metabolism and fructooligosaccharide-degrading enzymes in human commensal butyrate producers.</title>
        <authorList>
            <person name="Tanno H."/>
            <person name="Fujii T."/>
            <person name="Hirano K."/>
            <person name="Maeno S."/>
            <person name="Tonozuka T."/>
            <person name="Sakamoto M."/>
            <person name="Ohkuma M."/>
            <person name="Tochio T."/>
            <person name="Endo A."/>
        </authorList>
    </citation>
    <scope>NUCLEOTIDE SEQUENCE</scope>
    <source>
        <strain evidence="1">JCM 31265</strain>
    </source>
</reference>
<protein>
    <submittedName>
        <fullName evidence="1">Uncharacterized protein</fullName>
    </submittedName>
</protein>
<gene>
    <name evidence="1" type="ORF">COEU31_13690</name>
</gene>